<reference evidence="1 2" key="1">
    <citation type="journal article" date="2010" name="Science">
        <title>Genomic comparison of the ants Camponotus floridanus and Harpegnathos saltator.</title>
        <authorList>
            <person name="Bonasio R."/>
            <person name="Zhang G."/>
            <person name="Ye C."/>
            <person name="Mutti N.S."/>
            <person name="Fang X."/>
            <person name="Qin N."/>
            <person name="Donahue G."/>
            <person name="Yang P."/>
            <person name="Li Q."/>
            <person name="Li C."/>
            <person name="Zhang P."/>
            <person name="Huang Z."/>
            <person name="Berger S.L."/>
            <person name="Reinberg D."/>
            <person name="Wang J."/>
            <person name="Liebig J."/>
        </authorList>
    </citation>
    <scope>NUCLEOTIDE SEQUENCE [LARGE SCALE GENOMIC DNA]</scope>
    <source>
        <strain evidence="2">C129</strain>
    </source>
</reference>
<sequence length="38" mass="4350">IETLEDLEEQLHCTIATVTSEMLQRAQENLICRANMCV</sequence>
<proteinExistence type="predicted"/>
<dbReference type="AlphaFoldDB" id="E2AAZ3"/>
<dbReference type="InParanoid" id="E2AAZ3"/>
<organism evidence="2">
    <name type="scientific">Camponotus floridanus</name>
    <name type="common">Florida carpenter ant</name>
    <dbReference type="NCBI Taxonomy" id="104421"/>
    <lineage>
        <taxon>Eukaryota</taxon>
        <taxon>Metazoa</taxon>
        <taxon>Ecdysozoa</taxon>
        <taxon>Arthropoda</taxon>
        <taxon>Hexapoda</taxon>
        <taxon>Insecta</taxon>
        <taxon>Pterygota</taxon>
        <taxon>Neoptera</taxon>
        <taxon>Endopterygota</taxon>
        <taxon>Hymenoptera</taxon>
        <taxon>Apocrita</taxon>
        <taxon>Aculeata</taxon>
        <taxon>Formicoidea</taxon>
        <taxon>Formicidae</taxon>
        <taxon>Formicinae</taxon>
        <taxon>Camponotus</taxon>
    </lineage>
</organism>
<accession>E2AAZ3</accession>
<feature type="non-terminal residue" evidence="1">
    <location>
        <position position="38"/>
    </location>
</feature>
<evidence type="ECO:0000313" key="2">
    <source>
        <dbReference type="Proteomes" id="UP000000311"/>
    </source>
</evidence>
<keyword evidence="2" id="KW-1185">Reference proteome</keyword>
<dbReference type="EMBL" id="GL438226">
    <property type="protein sequence ID" value="EFN69392.1"/>
    <property type="molecule type" value="Genomic_DNA"/>
</dbReference>
<protein>
    <submittedName>
        <fullName evidence="1">Uncharacterized protein</fullName>
    </submittedName>
</protein>
<gene>
    <name evidence="1" type="ORF">EAG_11523</name>
</gene>
<feature type="non-terminal residue" evidence="1">
    <location>
        <position position="1"/>
    </location>
</feature>
<evidence type="ECO:0000313" key="1">
    <source>
        <dbReference type="EMBL" id="EFN69392.1"/>
    </source>
</evidence>
<dbReference type="Proteomes" id="UP000000311">
    <property type="component" value="Unassembled WGS sequence"/>
</dbReference>
<name>E2AAZ3_CAMFO</name>